<dbReference type="EMBL" id="AFNW01000288">
    <property type="protein sequence ID" value="EKJ71462.1"/>
    <property type="molecule type" value="Genomic_DNA"/>
</dbReference>
<dbReference type="InterPro" id="IPR056884">
    <property type="entry name" value="NPHP3-like_N"/>
</dbReference>
<dbReference type="PANTHER" id="PTHR10039:SF17">
    <property type="entry name" value="FUNGAL STAND N-TERMINAL GOODBYE DOMAIN-CONTAINING PROTEIN-RELATED"/>
    <property type="match status" value="1"/>
</dbReference>
<dbReference type="HOGENOM" id="CLU_001466_0_1_1"/>
<dbReference type="Pfam" id="PF17109">
    <property type="entry name" value="Goodbye"/>
    <property type="match status" value="1"/>
</dbReference>
<dbReference type="InterPro" id="IPR031350">
    <property type="entry name" value="Goodbye_dom"/>
</dbReference>
<proteinExistence type="predicted"/>
<sequence length="1485" mass="168872">MGLFFNPFSYRPAMTNWQLAREAYGPAMPPMEVSASGLDVKAVAFGANVDEEIARIWKDVEARVVQMAGGNPAKIKQGLGINDVLQYLNDAQVKDKHVSEKYGTVKNIFNRTLQCIQTVGGIVADGASYVFSPAGQCYNALTFVIQAWQGYEGIFESLAGLLEKCIEFLDRLEYYTKPVMDSKLTRVACQHLQIFVKICDRSLGLRSKRSKFAAFMKQMFLNDDGMQGLLSEMQNLVDKEHLLVSAQTWKSSNEAAANSRDGLQLTRNVHNSLVDDRNKKQLEGERLKWKQTVVNALELNPSILKPDSQGPWDKAWKRHKEHRFEGSGEWLFQDPKFASWVSGDQGSKQILALQGEEGAGKTLLATNVLLHLRKMRGSGPKVIIAHNFLDKDSKSTTIQDDALDISRNVMGQIALAHDPIMKSVANICDKMKDFNSPLEIWTTLLLDNQDLLAMDLNLFIVLDGLGDNAEVLINFLQKFSENSLIQRTRILLTGKKQLFETINKAGGVKMERIILGETNSKDLEIYINKRMDGMEILKDMSRPSVADLRAKILNDLQSSTEGDYYKIGRVLDNVSTATEAEEINSLLESAGAMRPDQIESDIEKLNQTRTAKEIAEINEIILWVNAGKRWFNPLEMESALALKAGPGGSTSLMSVKTKIASKYNIFSTESGFVDYKVDNVEKMIPLKKRDVADDQSSSGFKEIQPAEVNIIKHYLSTVCPSDLYEKFGFDRFFECKMTRKGNYICRDPDNAEATMVLRCISCLADERTSKTERLHYYASWYLQQHLEKADLSLTDRSIKAEAGKHLVRLFTEQYALDSLFGLHMSFEDASDVIFSADDIPGTWDTWIFSDEGLDSISKWLNDSAVKELVKDNELVVSFETGSNRHLALFGFAATTAAQDLFMRETTRRDAIRAYILLSALLNKEQATTDKDSIAKEGPGTTKNAESIEKEEEKGAVSEDIDPIYKPTMEDFQRVEQWASERLSITKKDSKWEAKASLVLSYVAGEKIPKSLVEERARKALEMDPDSWVAAYALSRVTESRDESIQNLQKAFDTLVGDTEWQKERGHKGILARVIYDLGDKYWADQKQQEQAIATYSTIFNLGRSIELFESFKGVLQKYAQAERWDLMVDFFHRLLDEPEDGPNTAGDFVLYEFYDTNFHPMFVKMVRALGRFDLLDTLFARAIAKATTKTELEGIGWDDQLRFRYGQTLFEIPGHEEAGIQVWELLRKEATDDTREWVTRAMVKHTVPAWLELAIASKDVDPARAQGFFDKIEAHYEELQALGTRDQESTIGFAQYFRYRGDVAKAKQILKPYVTENLEMLCDDRTDNDHGSLWLLSQILSVMRDHANISACMEMMRHTNGFIAWEEYEANLAKYRDEKEQKKRAEVNGETFEVTFESEPEKPDREFLWCDGCEVGWVSEGTLNNNVCKREHEHYFLPKKDAEEVNAVPNDSVKIGERVITFEAWKEEIKEHIRHKEIKTQNWMN</sequence>
<name>K3VC59_FUSPC</name>
<dbReference type="RefSeq" id="XP_009259788.1">
    <property type="nucleotide sequence ID" value="XM_009261513.1"/>
</dbReference>
<keyword evidence="1" id="KW-0677">Repeat</keyword>
<protein>
    <submittedName>
        <fullName evidence="5">Uncharacterized protein</fullName>
    </submittedName>
</protein>
<dbReference type="InterPro" id="IPR011990">
    <property type="entry name" value="TPR-like_helical_dom_sf"/>
</dbReference>
<dbReference type="PANTHER" id="PTHR10039">
    <property type="entry name" value="AMELOGENIN"/>
    <property type="match status" value="1"/>
</dbReference>
<evidence type="ECO:0000256" key="1">
    <source>
        <dbReference type="ARBA" id="ARBA00022737"/>
    </source>
</evidence>
<comment type="caution">
    <text evidence="5">The sequence shown here is derived from an EMBL/GenBank/DDBJ whole genome shotgun (WGS) entry which is preliminary data.</text>
</comment>
<feature type="domain" description="Nephrocystin 3-like N-terminal" evidence="4">
    <location>
        <begin position="326"/>
        <end position="493"/>
    </location>
</feature>
<dbReference type="Proteomes" id="UP000007978">
    <property type="component" value="Chromosome 2"/>
</dbReference>
<evidence type="ECO:0000313" key="5">
    <source>
        <dbReference type="EMBL" id="EKJ71462.1"/>
    </source>
</evidence>
<dbReference type="Gene3D" id="1.25.40.10">
    <property type="entry name" value="Tetratricopeptide repeat domain"/>
    <property type="match status" value="1"/>
</dbReference>
<dbReference type="GeneID" id="20367013"/>
<feature type="domain" description="Fungal STAND N-terminal Goodbye" evidence="3">
    <location>
        <begin position="71"/>
        <end position="175"/>
    </location>
</feature>
<keyword evidence="6" id="KW-1185">Reference proteome</keyword>
<evidence type="ECO:0000256" key="2">
    <source>
        <dbReference type="SAM" id="MobiDB-lite"/>
    </source>
</evidence>
<organism evidence="5 6">
    <name type="scientific">Fusarium pseudograminearum (strain CS3096)</name>
    <name type="common">Wheat and barley crown-rot fungus</name>
    <dbReference type="NCBI Taxonomy" id="1028729"/>
    <lineage>
        <taxon>Eukaryota</taxon>
        <taxon>Fungi</taxon>
        <taxon>Dikarya</taxon>
        <taxon>Ascomycota</taxon>
        <taxon>Pezizomycotina</taxon>
        <taxon>Sordariomycetes</taxon>
        <taxon>Hypocreomycetidae</taxon>
        <taxon>Hypocreales</taxon>
        <taxon>Nectriaceae</taxon>
        <taxon>Fusarium</taxon>
    </lineage>
</organism>
<evidence type="ECO:0000313" key="6">
    <source>
        <dbReference type="Proteomes" id="UP000007978"/>
    </source>
</evidence>
<gene>
    <name evidence="5" type="ORF">FPSE_08395</name>
</gene>
<evidence type="ECO:0000259" key="3">
    <source>
        <dbReference type="Pfam" id="PF17109"/>
    </source>
</evidence>
<accession>K3VC59</accession>
<dbReference type="Pfam" id="PF24883">
    <property type="entry name" value="NPHP3_N"/>
    <property type="match status" value="1"/>
</dbReference>
<reference evidence="5 6" key="1">
    <citation type="journal article" date="2012" name="PLoS Pathog.">
        <title>Comparative pathogenomics reveals horizontally acquired novel virulence genes in fungi infecting cereal hosts.</title>
        <authorList>
            <person name="Gardiner D.M."/>
            <person name="McDonald M.C."/>
            <person name="Covarelli L."/>
            <person name="Solomon P.S."/>
            <person name="Rusu A.G."/>
            <person name="Marshall M."/>
            <person name="Kazan K."/>
            <person name="Chakraborty S."/>
            <person name="McDonald B.A."/>
            <person name="Manners J.M."/>
        </authorList>
    </citation>
    <scope>NUCLEOTIDE SEQUENCE [LARGE SCALE GENOMIC DNA]</scope>
    <source>
        <strain evidence="5 6">CS3096</strain>
    </source>
</reference>
<evidence type="ECO:0000259" key="4">
    <source>
        <dbReference type="Pfam" id="PF24883"/>
    </source>
</evidence>
<dbReference type="OrthoDB" id="2913095at2759"/>
<dbReference type="KEGG" id="fpu:FPSE_08395"/>
<feature type="region of interest" description="Disordered" evidence="2">
    <location>
        <begin position="928"/>
        <end position="960"/>
    </location>
</feature>
<dbReference type="eggNOG" id="ENOG502SJ2V">
    <property type="taxonomic scope" value="Eukaryota"/>
</dbReference>
<feature type="compositionally biased region" description="Basic and acidic residues" evidence="2">
    <location>
        <begin position="945"/>
        <end position="956"/>
    </location>
</feature>